<sequence length="100" mass="11325">MALSQNPSIPLEHDKFMSGVMYKLIENCSCRQHPGPALAFPRTPFQANDHDSVSLVEQGLFKFGKCHHCCIGVKEAYHRGTVFGCRTCMKRLFRSGCYEQ</sequence>
<comment type="caution">
    <text evidence="1">The sequence shown here is derived from an EMBL/GenBank/DDBJ whole genome shotgun (WGS) entry which is preliminary data.</text>
</comment>
<gene>
    <name evidence="1" type="ORF">P5673_018528</name>
</gene>
<dbReference type="AlphaFoldDB" id="A0AAD9QCR2"/>
<accession>A0AAD9QCR2</accession>
<dbReference type="EMBL" id="JARQWQ010000042">
    <property type="protein sequence ID" value="KAK2558911.1"/>
    <property type="molecule type" value="Genomic_DNA"/>
</dbReference>
<keyword evidence="2" id="KW-1185">Reference proteome</keyword>
<reference evidence="1" key="1">
    <citation type="journal article" date="2023" name="G3 (Bethesda)">
        <title>Whole genome assembly and annotation of the endangered Caribbean coral Acropora cervicornis.</title>
        <authorList>
            <person name="Selwyn J.D."/>
            <person name="Vollmer S.V."/>
        </authorList>
    </citation>
    <scope>NUCLEOTIDE SEQUENCE</scope>
    <source>
        <strain evidence="1">K2</strain>
    </source>
</reference>
<evidence type="ECO:0000313" key="2">
    <source>
        <dbReference type="Proteomes" id="UP001249851"/>
    </source>
</evidence>
<protein>
    <submittedName>
        <fullName evidence="1">Uncharacterized protein</fullName>
    </submittedName>
</protein>
<reference evidence="1" key="2">
    <citation type="journal article" date="2023" name="Science">
        <title>Genomic signatures of disease resistance in endangered staghorn corals.</title>
        <authorList>
            <person name="Vollmer S.V."/>
            <person name="Selwyn J.D."/>
            <person name="Despard B.A."/>
            <person name="Roesel C.L."/>
        </authorList>
    </citation>
    <scope>NUCLEOTIDE SEQUENCE</scope>
    <source>
        <strain evidence="1">K2</strain>
    </source>
</reference>
<evidence type="ECO:0000313" key="1">
    <source>
        <dbReference type="EMBL" id="KAK2558911.1"/>
    </source>
</evidence>
<dbReference type="Proteomes" id="UP001249851">
    <property type="component" value="Unassembled WGS sequence"/>
</dbReference>
<organism evidence="1 2">
    <name type="scientific">Acropora cervicornis</name>
    <name type="common">Staghorn coral</name>
    <dbReference type="NCBI Taxonomy" id="6130"/>
    <lineage>
        <taxon>Eukaryota</taxon>
        <taxon>Metazoa</taxon>
        <taxon>Cnidaria</taxon>
        <taxon>Anthozoa</taxon>
        <taxon>Hexacorallia</taxon>
        <taxon>Scleractinia</taxon>
        <taxon>Astrocoeniina</taxon>
        <taxon>Acroporidae</taxon>
        <taxon>Acropora</taxon>
    </lineage>
</organism>
<proteinExistence type="predicted"/>
<name>A0AAD9QCR2_ACRCE</name>